<sequence length="84" mass="8730">MAMSISKPFALPLLMAVPVLVLLVVSGSARRLETDGSTGGEAAAVFGAGLPVIQFLKGLYQQQLSGPISSCKTYDPQNPACHGR</sequence>
<feature type="chain" id="PRO_5017947759" evidence="1">
    <location>
        <begin position="30"/>
        <end position="84"/>
    </location>
</feature>
<reference evidence="3" key="1">
    <citation type="journal article" date="2019" name="Nat. Commun.">
        <title>The genome of broomcorn millet.</title>
        <authorList>
            <person name="Zou C."/>
            <person name="Miki D."/>
            <person name="Li D."/>
            <person name="Tang Q."/>
            <person name="Xiao L."/>
            <person name="Rajput S."/>
            <person name="Deng P."/>
            <person name="Jia W."/>
            <person name="Huang R."/>
            <person name="Zhang M."/>
            <person name="Sun Y."/>
            <person name="Hu J."/>
            <person name="Fu X."/>
            <person name="Schnable P.S."/>
            <person name="Li F."/>
            <person name="Zhang H."/>
            <person name="Feng B."/>
            <person name="Zhu X."/>
            <person name="Liu R."/>
            <person name="Schnable J.C."/>
            <person name="Zhu J.-K."/>
            <person name="Zhang H."/>
        </authorList>
    </citation>
    <scope>NUCLEOTIDE SEQUENCE [LARGE SCALE GENOMIC DNA]</scope>
</reference>
<evidence type="ECO:0000256" key="1">
    <source>
        <dbReference type="SAM" id="SignalP"/>
    </source>
</evidence>
<name>A0A3L6RV92_PANMI</name>
<keyword evidence="1" id="KW-0732">Signal</keyword>
<protein>
    <submittedName>
        <fullName evidence="2">Uncharacterized protein</fullName>
    </submittedName>
</protein>
<feature type="signal peptide" evidence="1">
    <location>
        <begin position="1"/>
        <end position="29"/>
    </location>
</feature>
<dbReference type="OrthoDB" id="684303at2759"/>
<accession>A0A3L6RV92</accession>
<keyword evidence="3" id="KW-1185">Reference proteome</keyword>
<dbReference type="Proteomes" id="UP000275267">
    <property type="component" value="Unassembled WGS sequence"/>
</dbReference>
<evidence type="ECO:0000313" key="3">
    <source>
        <dbReference type="Proteomes" id="UP000275267"/>
    </source>
</evidence>
<evidence type="ECO:0000313" key="2">
    <source>
        <dbReference type="EMBL" id="RLN09719.1"/>
    </source>
</evidence>
<dbReference type="EMBL" id="PQIB02000007">
    <property type="protein sequence ID" value="RLN09719.1"/>
    <property type="molecule type" value="Genomic_DNA"/>
</dbReference>
<dbReference type="AlphaFoldDB" id="A0A3L6RV92"/>
<organism evidence="2 3">
    <name type="scientific">Panicum miliaceum</name>
    <name type="common">Proso millet</name>
    <name type="synonym">Broomcorn millet</name>
    <dbReference type="NCBI Taxonomy" id="4540"/>
    <lineage>
        <taxon>Eukaryota</taxon>
        <taxon>Viridiplantae</taxon>
        <taxon>Streptophyta</taxon>
        <taxon>Embryophyta</taxon>
        <taxon>Tracheophyta</taxon>
        <taxon>Spermatophyta</taxon>
        <taxon>Magnoliopsida</taxon>
        <taxon>Liliopsida</taxon>
        <taxon>Poales</taxon>
        <taxon>Poaceae</taxon>
        <taxon>PACMAD clade</taxon>
        <taxon>Panicoideae</taxon>
        <taxon>Panicodae</taxon>
        <taxon>Paniceae</taxon>
        <taxon>Panicinae</taxon>
        <taxon>Panicum</taxon>
        <taxon>Panicum sect. Panicum</taxon>
    </lineage>
</organism>
<dbReference type="PANTHER" id="PTHR35547">
    <property type="entry name" value="OS06G0249350 PROTEIN-RELATED"/>
    <property type="match status" value="1"/>
</dbReference>
<dbReference type="PANTHER" id="PTHR35547:SF8">
    <property type="match status" value="1"/>
</dbReference>
<gene>
    <name evidence="2" type="ORF">C2845_PM11G26580</name>
</gene>
<proteinExistence type="predicted"/>
<comment type="caution">
    <text evidence="2">The sequence shown here is derived from an EMBL/GenBank/DDBJ whole genome shotgun (WGS) entry which is preliminary data.</text>
</comment>